<proteinExistence type="predicted"/>
<accession>A0A0N0BCA8</accession>
<keyword evidence="2" id="KW-1185">Reference proteome</keyword>
<reference evidence="1 2" key="1">
    <citation type="submission" date="2015-07" db="EMBL/GenBank/DDBJ databases">
        <title>The genome of Melipona quadrifasciata.</title>
        <authorList>
            <person name="Pan H."/>
            <person name="Kapheim K."/>
        </authorList>
    </citation>
    <scope>NUCLEOTIDE SEQUENCE [LARGE SCALE GENOMIC DNA]</scope>
    <source>
        <strain evidence="1">0111107301</strain>
        <tissue evidence="1">Whole body</tissue>
    </source>
</reference>
<protein>
    <submittedName>
        <fullName evidence="1">Uncharacterized protein</fullName>
    </submittedName>
</protein>
<evidence type="ECO:0000313" key="2">
    <source>
        <dbReference type="Proteomes" id="UP000053105"/>
    </source>
</evidence>
<sequence>MSQMSEKFPSRRCDQIQTDQKLIDIDWKVFLVDKSRRIENAINRPCLRSVFVLSSNISEMIKDIAFLILNDPLRSGHYKKLTPSGAQAIWKWRIETGKSDNTVHVCVYACVLWLLQKFTKKQDRKEARKLKGILGRVKSQSPDEATRNVELQDLRLKKSCNIEQYSNLEFQFVEFEFLGQLGLLSRFPPTLSSGICRNSPVSKFPVLTDLTTADYFVKEVCNKMKM</sequence>
<gene>
    <name evidence="1" type="ORF">WN51_06955</name>
</gene>
<dbReference type="AlphaFoldDB" id="A0A0N0BCA8"/>
<evidence type="ECO:0000313" key="1">
    <source>
        <dbReference type="EMBL" id="KOX68718.1"/>
    </source>
</evidence>
<dbReference type="Proteomes" id="UP000053105">
    <property type="component" value="Unassembled WGS sequence"/>
</dbReference>
<organism evidence="1 2">
    <name type="scientific">Melipona quadrifasciata</name>
    <dbReference type="NCBI Taxonomy" id="166423"/>
    <lineage>
        <taxon>Eukaryota</taxon>
        <taxon>Metazoa</taxon>
        <taxon>Ecdysozoa</taxon>
        <taxon>Arthropoda</taxon>
        <taxon>Hexapoda</taxon>
        <taxon>Insecta</taxon>
        <taxon>Pterygota</taxon>
        <taxon>Neoptera</taxon>
        <taxon>Endopterygota</taxon>
        <taxon>Hymenoptera</taxon>
        <taxon>Apocrita</taxon>
        <taxon>Aculeata</taxon>
        <taxon>Apoidea</taxon>
        <taxon>Anthophila</taxon>
        <taxon>Apidae</taxon>
        <taxon>Melipona</taxon>
    </lineage>
</organism>
<name>A0A0N0BCA8_9HYME</name>
<dbReference type="EMBL" id="KQ435918">
    <property type="protein sequence ID" value="KOX68718.1"/>
    <property type="molecule type" value="Genomic_DNA"/>
</dbReference>